<evidence type="ECO:0000313" key="15">
    <source>
        <dbReference type="Proteomes" id="UP000462362"/>
    </source>
</evidence>
<dbReference type="GO" id="GO:0004810">
    <property type="term" value="F:CCA tRNA nucleotidyltransferase activity"/>
    <property type="evidence" value="ECO:0007669"/>
    <property type="project" value="InterPro"/>
</dbReference>
<keyword evidence="10 11" id="KW-0694">RNA-binding</keyword>
<organism evidence="14 15">
    <name type="scientific">Parasutterella excrementihominis</name>
    <dbReference type="NCBI Taxonomy" id="487175"/>
    <lineage>
        <taxon>Bacteria</taxon>
        <taxon>Pseudomonadati</taxon>
        <taxon>Pseudomonadota</taxon>
        <taxon>Betaproteobacteria</taxon>
        <taxon>Burkholderiales</taxon>
        <taxon>Sutterellaceae</taxon>
        <taxon>Parasutterella</taxon>
    </lineage>
</organism>
<dbReference type="InterPro" id="IPR012006">
    <property type="entry name" value="CCA_bact"/>
</dbReference>
<dbReference type="SUPFAM" id="SSF81891">
    <property type="entry name" value="Poly A polymerase C-terminal region-like"/>
    <property type="match status" value="1"/>
</dbReference>
<evidence type="ECO:0000256" key="10">
    <source>
        <dbReference type="ARBA" id="ARBA00022884"/>
    </source>
</evidence>
<sequence>MSLKKYIVGGWVRDKLLTELGHPIQSNDKDWVVTGATPEEMLRLNFVPVGNDFPVFLHPKTHEEYALARTERKSGHGYKGFTFFADPSVTLEQDLLRRDLTVNAMAMDEEGHLIDPYGGFEDLKKGVLRHVSAAFEEDPLRVLRVSRFRAKLPWFRIAEETKAMLKRMVESGEVDALVPERVTAEIRKALKEAKPSIFFDELETNGFMGRVYPEWKQTELSRSLLDGLSSGFTEEEKFAASVASVDPNKLPALLEALRMPKKLTEFALLFSESLRDGFECASDGKGVLSVLRRKDALRRPERFAQLLRLLKEAHHIDSEKKWLMSAEAVRSLDFRSISAAAPDKSRVPELIEEASVRAIDKALDKFADQH</sequence>
<feature type="domain" description="tRNA nucleotidyltransferase/poly(A) polymerase RNA and SrmB- binding" evidence="13">
    <location>
        <begin position="155"/>
        <end position="216"/>
    </location>
</feature>
<evidence type="ECO:0000256" key="3">
    <source>
        <dbReference type="ARBA" id="ARBA00022694"/>
    </source>
</evidence>
<protein>
    <submittedName>
        <fullName evidence="14">tRNA nucleotidyltransferase</fullName>
    </submittedName>
</protein>
<dbReference type="SUPFAM" id="SSF81301">
    <property type="entry name" value="Nucleotidyltransferase"/>
    <property type="match status" value="1"/>
</dbReference>
<dbReference type="AlphaFoldDB" id="A0A6I3RY92"/>
<evidence type="ECO:0000256" key="6">
    <source>
        <dbReference type="ARBA" id="ARBA00022741"/>
    </source>
</evidence>
<dbReference type="InterPro" id="IPR050124">
    <property type="entry name" value="tRNA_CCA-adding_enzyme"/>
</dbReference>
<keyword evidence="7" id="KW-0692">RNA repair</keyword>
<keyword evidence="6" id="KW-0547">Nucleotide-binding</keyword>
<keyword evidence="5" id="KW-0479">Metal-binding</keyword>
<dbReference type="GO" id="GO:0001680">
    <property type="term" value="P:tRNA 3'-terminal CCA addition"/>
    <property type="evidence" value="ECO:0007669"/>
    <property type="project" value="InterPro"/>
</dbReference>
<keyword evidence="9" id="KW-0460">Magnesium</keyword>
<dbReference type="GO" id="GO:0042245">
    <property type="term" value="P:RNA repair"/>
    <property type="evidence" value="ECO:0007669"/>
    <property type="project" value="UniProtKB-KW"/>
</dbReference>
<dbReference type="RefSeq" id="WP_008810244.1">
    <property type="nucleotide sequence ID" value="NZ_CAJUON010000002.1"/>
</dbReference>
<evidence type="ECO:0000256" key="5">
    <source>
        <dbReference type="ARBA" id="ARBA00022723"/>
    </source>
</evidence>
<evidence type="ECO:0000259" key="12">
    <source>
        <dbReference type="Pfam" id="PF01743"/>
    </source>
</evidence>
<comment type="cofactor">
    <cofactor evidence="1">
        <name>Mg(2+)</name>
        <dbReference type="ChEBI" id="CHEBI:18420"/>
    </cofactor>
</comment>
<dbReference type="PANTHER" id="PTHR47545">
    <property type="entry name" value="MULTIFUNCTIONAL CCA PROTEIN"/>
    <property type="match status" value="1"/>
</dbReference>
<feature type="domain" description="Poly A polymerase head" evidence="12">
    <location>
        <begin position="6"/>
        <end position="129"/>
    </location>
</feature>
<evidence type="ECO:0000256" key="9">
    <source>
        <dbReference type="ARBA" id="ARBA00022842"/>
    </source>
</evidence>
<evidence type="ECO:0000256" key="8">
    <source>
        <dbReference type="ARBA" id="ARBA00022840"/>
    </source>
</evidence>
<dbReference type="GO" id="GO:0046872">
    <property type="term" value="F:metal ion binding"/>
    <property type="evidence" value="ECO:0007669"/>
    <property type="project" value="UniProtKB-KW"/>
</dbReference>
<dbReference type="EMBL" id="WNCL01000005">
    <property type="protein sequence ID" value="MTU42569.1"/>
    <property type="molecule type" value="Genomic_DNA"/>
</dbReference>
<proteinExistence type="inferred from homology"/>
<dbReference type="Pfam" id="PF01743">
    <property type="entry name" value="PolyA_pol"/>
    <property type="match status" value="1"/>
</dbReference>
<dbReference type="Gene3D" id="1.10.3090.10">
    <property type="entry name" value="cca-adding enzyme, domain 2"/>
    <property type="match status" value="1"/>
</dbReference>
<evidence type="ECO:0000256" key="11">
    <source>
        <dbReference type="RuleBase" id="RU003953"/>
    </source>
</evidence>
<keyword evidence="8" id="KW-0067">ATP-binding</keyword>
<comment type="caution">
    <text evidence="14">The sequence shown here is derived from an EMBL/GenBank/DDBJ whole genome shotgun (WGS) entry which is preliminary data.</text>
</comment>
<keyword evidence="4" id="KW-0548">Nucleotidyltransferase</keyword>
<comment type="similarity">
    <text evidence="11">Belongs to the tRNA nucleotidyltransferase/poly(A) polymerase family.</text>
</comment>
<evidence type="ECO:0000256" key="2">
    <source>
        <dbReference type="ARBA" id="ARBA00022679"/>
    </source>
</evidence>
<dbReference type="InterPro" id="IPR002646">
    <property type="entry name" value="PolA_pol_head_dom"/>
</dbReference>
<dbReference type="Proteomes" id="UP000462362">
    <property type="component" value="Unassembled WGS sequence"/>
</dbReference>
<gene>
    <name evidence="14" type="ORF">GMD42_02805</name>
</gene>
<reference evidence="14 15" key="1">
    <citation type="journal article" date="2019" name="Nat. Med.">
        <title>A library of human gut bacterial isolates paired with longitudinal multiomics data enables mechanistic microbiome research.</title>
        <authorList>
            <person name="Poyet M."/>
            <person name="Groussin M."/>
            <person name="Gibbons S.M."/>
            <person name="Avila-Pacheco J."/>
            <person name="Jiang X."/>
            <person name="Kearney S.M."/>
            <person name="Perrotta A.R."/>
            <person name="Berdy B."/>
            <person name="Zhao S."/>
            <person name="Lieberman T.D."/>
            <person name="Swanson P.K."/>
            <person name="Smith M."/>
            <person name="Roesemann S."/>
            <person name="Alexander J.E."/>
            <person name="Rich S.A."/>
            <person name="Livny J."/>
            <person name="Vlamakis H."/>
            <person name="Clish C."/>
            <person name="Bullock K."/>
            <person name="Deik A."/>
            <person name="Scott J."/>
            <person name="Pierce K.A."/>
            <person name="Xavier R.J."/>
            <person name="Alm E.J."/>
        </authorList>
    </citation>
    <scope>NUCLEOTIDE SEQUENCE [LARGE SCALE GENOMIC DNA]</scope>
    <source>
        <strain evidence="14 15">BIOML-A2</strain>
    </source>
</reference>
<dbReference type="GO" id="GO:0003723">
    <property type="term" value="F:RNA binding"/>
    <property type="evidence" value="ECO:0007669"/>
    <property type="project" value="UniProtKB-KW"/>
</dbReference>
<accession>A0A6I3RY92</accession>
<dbReference type="InterPro" id="IPR032828">
    <property type="entry name" value="PolyA_RNA-bd"/>
</dbReference>
<evidence type="ECO:0000256" key="7">
    <source>
        <dbReference type="ARBA" id="ARBA00022800"/>
    </source>
</evidence>
<keyword evidence="3" id="KW-0819">tRNA processing</keyword>
<name>A0A6I3RY92_9BURK</name>
<dbReference type="PANTHER" id="PTHR47545:SF1">
    <property type="entry name" value="MULTIFUNCTIONAL CCA PROTEIN"/>
    <property type="match status" value="1"/>
</dbReference>
<evidence type="ECO:0000313" key="14">
    <source>
        <dbReference type="EMBL" id="MTU42569.1"/>
    </source>
</evidence>
<evidence type="ECO:0000256" key="1">
    <source>
        <dbReference type="ARBA" id="ARBA00001946"/>
    </source>
</evidence>
<dbReference type="InterPro" id="IPR043519">
    <property type="entry name" value="NT_sf"/>
</dbReference>
<dbReference type="Pfam" id="PF12627">
    <property type="entry name" value="PolyA_pol_RNAbd"/>
    <property type="match status" value="1"/>
</dbReference>
<evidence type="ECO:0000259" key="13">
    <source>
        <dbReference type="Pfam" id="PF12627"/>
    </source>
</evidence>
<keyword evidence="2 11" id="KW-0808">Transferase</keyword>
<evidence type="ECO:0000256" key="4">
    <source>
        <dbReference type="ARBA" id="ARBA00022695"/>
    </source>
</evidence>
<dbReference type="Gene3D" id="3.30.460.10">
    <property type="entry name" value="Beta Polymerase, domain 2"/>
    <property type="match status" value="1"/>
</dbReference>
<dbReference type="GO" id="GO:0005524">
    <property type="term" value="F:ATP binding"/>
    <property type="evidence" value="ECO:0007669"/>
    <property type="project" value="UniProtKB-KW"/>
</dbReference>
<dbReference type="CDD" id="cd05398">
    <property type="entry name" value="NT_ClassII-CCAase"/>
    <property type="match status" value="1"/>
</dbReference>
<dbReference type="PIRSF" id="PIRSF000813">
    <property type="entry name" value="CCA_bact"/>
    <property type="match status" value="1"/>
</dbReference>